<accession>A0A090DVB3</accession>
<name>A0A090DVB3_MESPL</name>
<dbReference type="EMBL" id="CCMZ01000028">
    <property type="protein sequence ID" value="CDX20901.1"/>
    <property type="molecule type" value="Genomic_DNA"/>
</dbReference>
<keyword evidence="2" id="KW-1185">Reference proteome</keyword>
<dbReference type="AlphaFoldDB" id="A0A090DVB3"/>
<evidence type="ECO:0000313" key="2">
    <source>
        <dbReference type="Proteomes" id="UP000045285"/>
    </source>
</evidence>
<gene>
    <name evidence="1" type="ORF">MPL3356_340086</name>
</gene>
<evidence type="ECO:0000313" key="1">
    <source>
        <dbReference type="EMBL" id="CDX20901.1"/>
    </source>
</evidence>
<reference evidence="2" key="1">
    <citation type="submission" date="2014-08" db="EMBL/GenBank/DDBJ databases">
        <authorList>
            <person name="Moulin L."/>
        </authorList>
    </citation>
    <scope>NUCLEOTIDE SEQUENCE [LARGE SCALE GENOMIC DNA]</scope>
</reference>
<organism evidence="1 2">
    <name type="scientific">Mesorhizobium plurifarium</name>
    <dbReference type="NCBI Taxonomy" id="69974"/>
    <lineage>
        <taxon>Bacteria</taxon>
        <taxon>Pseudomonadati</taxon>
        <taxon>Pseudomonadota</taxon>
        <taxon>Alphaproteobacteria</taxon>
        <taxon>Hyphomicrobiales</taxon>
        <taxon>Phyllobacteriaceae</taxon>
        <taxon>Mesorhizobium</taxon>
    </lineage>
</organism>
<sequence>MTAPRTETTTPIKSSLQLVIVTEFARAIAEPNVKARRLRALCRDNLYIVVMESPS</sequence>
<proteinExistence type="predicted"/>
<dbReference type="Proteomes" id="UP000045285">
    <property type="component" value="Unassembled WGS sequence"/>
</dbReference>
<protein>
    <submittedName>
        <fullName evidence="1">Uncharacterized protein</fullName>
    </submittedName>
</protein>